<dbReference type="Proteomes" id="UP000092713">
    <property type="component" value="Unassembled WGS sequence"/>
</dbReference>
<dbReference type="SUPFAM" id="SSF56349">
    <property type="entry name" value="DNA breaking-rejoining enzymes"/>
    <property type="match status" value="1"/>
</dbReference>
<dbReference type="InterPro" id="IPR013762">
    <property type="entry name" value="Integrase-like_cat_sf"/>
</dbReference>
<organism evidence="4 5">
    <name type="scientific">Janthinobacterium psychrotolerans</name>
    <dbReference type="NCBI Taxonomy" id="1747903"/>
    <lineage>
        <taxon>Bacteria</taxon>
        <taxon>Pseudomonadati</taxon>
        <taxon>Pseudomonadota</taxon>
        <taxon>Betaproteobacteria</taxon>
        <taxon>Burkholderiales</taxon>
        <taxon>Oxalobacteraceae</taxon>
        <taxon>Janthinobacterium</taxon>
    </lineage>
</organism>
<dbReference type="PANTHER" id="PTHR30349">
    <property type="entry name" value="PHAGE INTEGRASE-RELATED"/>
    <property type="match status" value="1"/>
</dbReference>
<dbReference type="GO" id="GO:0003677">
    <property type="term" value="F:DNA binding"/>
    <property type="evidence" value="ECO:0007669"/>
    <property type="project" value="InterPro"/>
</dbReference>
<name>A0A1A7BWZ7_9BURK</name>
<sequence>MSIWDDKKGRKHVGIMVDGKRIHRKLPEGATTSDAKLAEAELRAAIARAPKSQHVHIPGDPPMAFILALYVEHAASLRSGDTSKHHAKRLGAWAERYKASQAQEFADHVIRDMCKLTPNKKTGKLEPVYAPATVNRSLACAKKGLQLAWRQRLIPENYGLRIDNVVVNNKREVFLTVEQVRKIASFCTPIAQAAIWAALLTGARRGELFQIQREHIGKDSITFPASNTKTLRMRVVPIIPALRPWLKYFPLEMTLYGVQSAWRRARVKAGMPHVNFHDLRHSCASIMLGLGVDLYTISKILGHANVQTTQRYAHLQVDAQRLALDKLSALVVAK</sequence>
<keyword evidence="5" id="KW-1185">Reference proteome</keyword>
<dbReference type="AlphaFoldDB" id="A0A1A7BWZ7"/>
<dbReference type="GO" id="GO:0015074">
    <property type="term" value="P:DNA integration"/>
    <property type="evidence" value="ECO:0007669"/>
    <property type="project" value="UniProtKB-KW"/>
</dbReference>
<dbReference type="InterPro" id="IPR011010">
    <property type="entry name" value="DNA_brk_join_enz"/>
</dbReference>
<dbReference type="Pfam" id="PF00589">
    <property type="entry name" value="Phage_integrase"/>
    <property type="match status" value="1"/>
</dbReference>
<dbReference type="PROSITE" id="PS51898">
    <property type="entry name" value="TYR_RECOMBINASE"/>
    <property type="match status" value="1"/>
</dbReference>
<comment type="caution">
    <text evidence="4">The sequence shown here is derived from an EMBL/GenBank/DDBJ whole genome shotgun (WGS) entry which is preliminary data.</text>
</comment>
<dbReference type="CDD" id="cd00796">
    <property type="entry name" value="INT_Rci_Hp1_C"/>
    <property type="match status" value="1"/>
</dbReference>
<dbReference type="EMBL" id="LOCQ01000058">
    <property type="protein sequence ID" value="OBV38121.1"/>
    <property type="molecule type" value="Genomic_DNA"/>
</dbReference>
<keyword evidence="1" id="KW-0229">DNA integration</keyword>
<dbReference type="OrthoDB" id="662444at2"/>
<accession>A0A1A7BWZ7</accession>
<dbReference type="InterPro" id="IPR002104">
    <property type="entry name" value="Integrase_catalytic"/>
</dbReference>
<proteinExistence type="predicted"/>
<dbReference type="Gene3D" id="1.10.443.10">
    <property type="entry name" value="Intergrase catalytic core"/>
    <property type="match status" value="1"/>
</dbReference>
<dbReference type="RefSeq" id="WP_065309003.1">
    <property type="nucleotide sequence ID" value="NZ_LOCQ01000058.1"/>
</dbReference>
<evidence type="ECO:0000313" key="5">
    <source>
        <dbReference type="Proteomes" id="UP000092713"/>
    </source>
</evidence>
<keyword evidence="2" id="KW-0233">DNA recombination</keyword>
<evidence type="ECO:0000259" key="3">
    <source>
        <dbReference type="PROSITE" id="PS51898"/>
    </source>
</evidence>
<dbReference type="STRING" id="1747903.ASR47_100574"/>
<protein>
    <submittedName>
        <fullName evidence="4">Site-specific recombinase XerD</fullName>
    </submittedName>
</protein>
<evidence type="ECO:0000256" key="1">
    <source>
        <dbReference type="ARBA" id="ARBA00022908"/>
    </source>
</evidence>
<dbReference type="GO" id="GO:0006310">
    <property type="term" value="P:DNA recombination"/>
    <property type="evidence" value="ECO:0007669"/>
    <property type="project" value="UniProtKB-KW"/>
</dbReference>
<dbReference type="PANTHER" id="PTHR30349:SF64">
    <property type="entry name" value="PROPHAGE INTEGRASE INTD-RELATED"/>
    <property type="match status" value="1"/>
</dbReference>
<reference evidence="4 5" key="1">
    <citation type="submission" date="2016-04" db="EMBL/GenBank/DDBJ databases">
        <title>Draft genome sequence of Janthinobacterium psychrotolerans sp. nov., isolated from freshwater sediments in Denmark.</title>
        <authorList>
            <person name="Gong X."/>
            <person name="Skrivergaard S."/>
            <person name="Korsgaard B.S."/>
            <person name="Schreiber L."/>
            <person name="Marshall I.P."/>
            <person name="Finster K."/>
            <person name="Schramm A."/>
        </authorList>
    </citation>
    <scope>NUCLEOTIDE SEQUENCE [LARGE SCALE GENOMIC DNA]</scope>
    <source>
        <strain evidence="4 5">S3-2</strain>
    </source>
</reference>
<dbReference type="InterPro" id="IPR050090">
    <property type="entry name" value="Tyrosine_recombinase_XerCD"/>
</dbReference>
<evidence type="ECO:0000313" key="4">
    <source>
        <dbReference type="EMBL" id="OBV38121.1"/>
    </source>
</evidence>
<dbReference type="PATRIC" id="fig|1747903.4.peg.1658"/>
<evidence type="ECO:0000256" key="2">
    <source>
        <dbReference type="ARBA" id="ARBA00023172"/>
    </source>
</evidence>
<gene>
    <name evidence="4" type="ORF">ASR47_100574</name>
</gene>
<feature type="domain" description="Tyr recombinase" evidence="3">
    <location>
        <begin position="170"/>
        <end position="325"/>
    </location>
</feature>